<evidence type="ECO:0000313" key="2">
    <source>
        <dbReference type="EMBL" id="GBM02166.1"/>
    </source>
</evidence>
<accession>A0A4Y2CE69</accession>
<comment type="caution">
    <text evidence="2">The sequence shown here is derived from an EMBL/GenBank/DDBJ whole genome shotgun (WGS) entry which is preliminary data.</text>
</comment>
<proteinExistence type="predicted"/>
<keyword evidence="3" id="KW-1185">Reference proteome</keyword>
<dbReference type="GO" id="GO:0003677">
    <property type="term" value="F:DNA binding"/>
    <property type="evidence" value="ECO:0007669"/>
    <property type="project" value="TreeGrafter"/>
</dbReference>
<evidence type="ECO:0000313" key="3">
    <source>
        <dbReference type="Proteomes" id="UP000499080"/>
    </source>
</evidence>
<dbReference type="PANTHER" id="PTHR19303">
    <property type="entry name" value="TRANSPOSON"/>
    <property type="match status" value="1"/>
</dbReference>
<dbReference type="Proteomes" id="UP000499080">
    <property type="component" value="Unassembled WGS sequence"/>
</dbReference>
<dbReference type="Gene3D" id="1.10.10.60">
    <property type="entry name" value="Homeodomain-like"/>
    <property type="match status" value="1"/>
</dbReference>
<dbReference type="OrthoDB" id="6436938at2759"/>
<gene>
    <name evidence="2" type="primary">JRKL_74</name>
    <name evidence="2" type="ORF">AVEN_190589_1</name>
</gene>
<dbReference type="Pfam" id="PF03184">
    <property type="entry name" value="DDE_1"/>
    <property type="match status" value="1"/>
</dbReference>
<dbReference type="PANTHER" id="PTHR19303:SF16">
    <property type="entry name" value="JERKY PROTEIN HOMOLOG-LIKE"/>
    <property type="match status" value="1"/>
</dbReference>
<evidence type="ECO:0000259" key="1">
    <source>
        <dbReference type="Pfam" id="PF03184"/>
    </source>
</evidence>
<dbReference type="InterPro" id="IPR050863">
    <property type="entry name" value="CenT-Element_Derived"/>
</dbReference>
<dbReference type="InterPro" id="IPR004875">
    <property type="entry name" value="DDE_SF_endonuclease_dom"/>
</dbReference>
<dbReference type="AlphaFoldDB" id="A0A4Y2CE69"/>
<feature type="domain" description="DDE-1" evidence="1">
    <location>
        <begin position="103"/>
        <end position="159"/>
    </location>
</feature>
<protein>
    <submittedName>
        <fullName evidence="2">Jerky-like</fullName>
    </submittedName>
</protein>
<organism evidence="2 3">
    <name type="scientific">Araneus ventricosus</name>
    <name type="common">Orbweaver spider</name>
    <name type="synonym">Epeira ventricosa</name>
    <dbReference type="NCBI Taxonomy" id="182803"/>
    <lineage>
        <taxon>Eukaryota</taxon>
        <taxon>Metazoa</taxon>
        <taxon>Ecdysozoa</taxon>
        <taxon>Arthropoda</taxon>
        <taxon>Chelicerata</taxon>
        <taxon>Arachnida</taxon>
        <taxon>Araneae</taxon>
        <taxon>Araneomorphae</taxon>
        <taxon>Entelegynae</taxon>
        <taxon>Araneoidea</taxon>
        <taxon>Araneidae</taxon>
        <taxon>Araneus</taxon>
    </lineage>
</organism>
<dbReference type="GO" id="GO:0005634">
    <property type="term" value="C:nucleus"/>
    <property type="evidence" value="ECO:0007669"/>
    <property type="project" value="TreeGrafter"/>
</dbReference>
<name>A0A4Y2CE69_ARAVE</name>
<dbReference type="EMBL" id="BGPR01000177">
    <property type="protein sequence ID" value="GBM02166.1"/>
    <property type="molecule type" value="Genomic_DNA"/>
</dbReference>
<sequence length="160" mass="17812">MIQQKTLNFNSKLGVSKEFQASSGWLEKFRNCQLSIIGGKLLSDNKAGNSFLAELQDLIVKEKLTAVQMYNCDETGLYWRALPMKSLAAENEAVAPGRKKMKDCVTILGCANASGTHPVKLTLVGKSKKSRCFKNFNKTALPVHYMHQESAWMNCSLFSD</sequence>
<reference evidence="2 3" key="1">
    <citation type="journal article" date="2019" name="Sci. Rep.">
        <title>Orb-weaving spider Araneus ventricosus genome elucidates the spidroin gene catalogue.</title>
        <authorList>
            <person name="Kono N."/>
            <person name="Nakamura H."/>
            <person name="Ohtoshi R."/>
            <person name="Moran D.A.P."/>
            <person name="Shinohara A."/>
            <person name="Yoshida Y."/>
            <person name="Fujiwara M."/>
            <person name="Mori M."/>
            <person name="Tomita M."/>
            <person name="Arakawa K."/>
        </authorList>
    </citation>
    <scope>NUCLEOTIDE SEQUENCE [LARGE SCALE GENOMIC DNA]</scope>
</reference>